<dbReference type="EMBL" id="LPXO01000002">
    <property type="protein sequence ID" value="KUF11859.1"/>
    <property type="molecule type" value="Genomic_DNA"/>
</dbReference>
<accession>A0A0W7WMP5</accession>
<comment type="caution">
    <text evidence="5">The sequence shown here is derived from an EMBL/GenBank/DDBJ whole genome shotgun (WGS) entry which is preliminary data.</text>
</comment>
<evidence type="ECO:0000256" key="3">
    <source>
        <dbReference type="ARBA" id="ARBA00022801"/>
    </source>
</evidence>
<proteinExistence type="predicted"/>
<sequence>MSQIAPRIDGRAGRITLTRPEALNALSYEMCRTTEAALNAWRDDPRVDLVLLEAEGDRAFCAGGDIAEMYHTGRAGDYDYGRRFWRDEYRMNAKLAEYPKPVVSFLHGFVMGGGVGLGGHVSHRIVCDSTQMSMPECGIGFVPDVGGSFRLARAPGHLGKYLGLTASRMGPGDAIHAGFADHYLPDSDWPALKQALVERGDAAEVARRATPAPDSPLAEAQEEIDHLFGADSLDGILARLRASDSPLAAKALKALSRSAPLSMAVTLEMIRRLRAPDLTIRDALELEYRVSHRIMEHGDFLEGIRAAIIDKDRTPRWRHAEGPVPSQEVAAMLAPLGAQALDFREEHT</sequence>
<dbReference type="Proteomes" id="UP000054396">
    <property type="component" value="Unassembled WGS sequence"/>
</dbReference>
<dbReference type="Gene3D" id="3.90.226.10">
    <property type="entry name" value="2-enoyl-CoA Hydratase, Chain A, domain 1"/>
    <property type="match status" value="1"/>
</dbReference>
<evidence type="ECO:0000313" key="6">
    <source>
        <dbReference type="Proteomes" id="UP000054396"/>
    </source>
</evidence>
<keyword evidence="6" id="KW-1185">Reference proteome</keyword>
<evidence type="ECO:0000313" key="5">
    <source>
        <dbReference type="EMBL" id="KUF11859.1"/>
    </source>
</evidence>
<dbReference type="STRING" id="1685382.AVJ23_04560"/>
<dbReference type="Pfam" id="PF16113">
    <property type="entry name" value="ECH_2"/>
    <property type="match status" value="1"/>
</dbReference>
<dbReference type="GO" id="GO:0003860">
    <property type="term" value="F:3-hydroxyisobutyryl-CoA hydrolase activity"/>
    <property type="evidence" value="ECO:0007669"/>
    <property type="project" value="UniProtKB-EC"/>
</dbReference>
<dbReference type="GO" id="GO:0006574">
    <property type="term" value="P:L-valine catabolic process"/>
    <property type="evidence" value="ECO:0007669"/>
    <property type="project" value="TreeGrafter"/>
</dbReference>
<evidence type="ECO:0000256" key="1">
    <source>
        <dbReference type="ARBA" id="ARBA00001709"/>
    </source>
</evidence>
<dbReference type="RefSeq" id="WP_058860976.1">
    <property type="nucleotide sequence ID" value="NZ_LPXO01000002.1"/>
</dbReference>
<gene>
    <name evidence="5" type="ORF">AVJ23_04560</name>
</gene>
<dbReference type="CDD" id="cd06558">
    <property type="entry name" value="crotonase-like"/>
    <property type="match status" value="1"/>
</dbReference>
<dbReference type="InterPro" id="IPR032259">
    <property type="entry name" value="HIBYL-CoA-H"/>
</dbReference>
<reference evidence="5 6" key="1">
    <citation type="submission" date="2015-12" db="EMBL/GenBank/DDBJ databases">
        <authorList>
            <person name="Shamseldin A."/>
            <person name="Moawad H."/>
            <person name="Abd El-Rahim W.M."/>
            <person name="Sadowsky M.J."/>
        </authorList>
    </citation>
    <scope>NUCLEOTIDE SEQUENCE [LARGE SCALE GENOMIC DNA]</scope>
    <source>
        <strain evidence="5 6">SJ5A-1</strain>
    </source>
</reference>
<evidence type="ECO:0000256" key="2">
    <source>
        <dbReference type="ARBA" id="ARBA00011915"/>
    </source>
</evidence>
<dbReference type="InterPro" id="IPR045004">
    <property type="entry name" value="ECH_dom"/>
</dbReference>
<organism evidence="5 6">
    <name type="scientific">Pseudoponticoccus marisrubri</name>
    <dbReference type="NCBI Taxonomy" id="1685382"/>
    <lineage>
        <taxon>Bacteria</taxon>
        <taxon>Pseudomonadati</taxon>
        <taxon>Pseudomonadota</taxon>
        <taxon>Alphaproteobacteria</taxon>
        <taxon>Rhodobacterales</taxon>
        <taxon>Roseobacteraceae</taxon>
        <taxon>Pseudoponticoccus</taxon>
    </lineage>
</organism>
<dbReference type="GO" id="GO:0005829">
    <property type="term" value="C:cytosol"/>
    <property type="evidence" value="ECO:0007669"/>
    <property type="project" value="TreeGrafter"/>
</dbReference>
<dbReference type="InterPro" id="IPR029045">
    <property type="entry name" value="ClpP/crotonase-like_dom_sf"/>
</dbReference>
<dbReference type="SUPFAM" id="SSF52096">
    <property type="entry name" value="ClpP/crotonase"/>
    <property type="match status" value="1"/>
</dbReference>
<dbReference type="PANTHER" id="PTHR43176:SF3">
    <property type="entry name" value="3-HYDROXYISOBUTYRYL-COA HYDROLASE, MITOCHONDRIAL"/>
    <property type="match status" value="1"/>
</dbReference>
<keyword evidence="3" id="KW-0378">Hydrolase</keyword>
<name>A0A0W7WMP5_9RHOB</name>
<dbReference type="OrthoDB" id="9790967at2"/>
<feature type="domain" description="Enoyl-CoA hydratase/isomerase" evidence="4">
    <location>
        <begin position="13"/>
        <end position="329"/>
    </location>
</feature>
<comment type="catalytic activity">
    <reaction evidence="1">
        <text>3-hydroxy-2-methylpropanoyl-CoA + H2O = 3-hydroxy-2-methylpropanoate + CoA + H(+)</text>
        <dbReference type="Rhea" id="RHEA:20888"/>
        <dbReference type="ChEBI" id="CHEBI:11805"/>
        <dbReference type="ChEBI" id="CHEBI:15377"/>
        <dbReference type="ChEBI" id="CHEBI:15378"/>
        <dbReference type="ChEBI" id="CHEBI:57287"/>
        <dbReference type="ChEBI" id="CHEBI:57340"/>
        <dbReference type="EC" id="3.1.2.4"/>
    </reaction>
</comment>
<dbReference type="AlphaFoldDB" id="A0A0W7WMP5"/>
<dbReference type="EC" id="3.1.2.4" evidence="2"/>
<dbReference type="NCBIfam" id="NF004127">
    <property type="entry name" value="PRK05617.1"/>
    <property type="match status" value="1"/>
</dbReference>
<evidence type="ECO:0000259" key="4">
    <source>
        <dbReference type="Pfam" id="PF16113"/>
    </source>
</evidence>
<dbReference type="PANTHER" id="PTHR43176">
    <property type="entry name" value="3-HYDROXYISOBUTYRYL-COA HYDROLASE-RELATED"/>
    <property type="match status" value="1"/>
</dbReference>
<protein>
    <recommendedName>
        <fullName evidence="2">3-hydroxyisobutyryl-CoA hydrolase</fullName>
        <ecNumber evidence="2">3.1.2.4</ecNumber>
    </recommendedName>
</protein>